<keyword evidence="1" id="KW-0175">Coiled coil</keyword>
<dbReference type="EMBL" id="OU898279">
    <property type="protein sequence ID" value="CAG9833906.1"/>
    <property type="molecule type" value="Genomic_DNA"/>
</dbReference>
<evidence type="ECO:0000313" key="3">
    <source>
        <dbReference type="Proteomes" id="UP001153709"/>
    </source>
</evidence>
<proteinExistence type="predicted"/>
<dbReference type="Proteomes" id="UP001153709">
    <property type="component" value="Chromosome 4"/>
</dbReference>
<dbReference type="InterPro" id="IPR039986">
    <property type="entry name" value="CFAP210"/>
</dbReference>
<dbReference type="AlphaFoldDB" id="A0A9N9XCF7"/>
<gene>
    <name evidence="2" type="ORF">DIABBA_LOCUS7269</name>
</gene>
<dbReference type="GO" id="GO:0005879">
    <property type="term" value="C:axonemal microtubule"/>
    <property type="evidence" value="ECO:0007669"/>
    <property type="project" value="TreeGrafter"/>
</dbReference>
<evidence type="ECO:0008006" key="4">
    <source>
        <dbReference type="Google" id="ProtNLM"/>
    </source>
</evidence>
<feature type="coiled-coil region" evidence="1">
    <location>
        <begin position="160"/>
        <end position="383"/>
    </location>
</feature>
<accession>A0A9N9XCF7</accession>
<reference evidence="2" key="1">
    <citation type="submission" date="2022-01" db="EMBL/GenBank/DDBJ databases">
        <authorList>
            <person name="King R."/>
        </authorList>
    </citation>
    <scope>NUCLEOTIDE SEQUENCE</scope>
</reference>
<dbReference type="PANTHER" id="PTHR28663:SF1">
    <property type="entry name" value="CILIA- AND FLAGELLA- ASSOCIATED PROTEIN 210"/>
    <property type="match status" value="1"/>
</dbReference>
<feature type="coiled-coil region" evidence="1">
    <location>
        <begin position="45"/>
        <end position="115"/>
    </location>
</feature>
<evidence type="ECO:0000256" key="1">
    <source>
        <dbReference type="SAM" id="Coils"/>
    </source>
</evidence>
<sequence>MAQEMETRYHYFQGQNPENTKISDRTHALHITGGAWKKINTHLDRKKLAREVLEKEERHKAYLNDGSKDMIKNWANSLENIRKRKDEERIQAIENEKAERARKFHELRKEQEEIRQAFVEKANRNIFMNKGNAKQLTSAFIMSEVFYEREKQREFKQFLKEREEEEYAQEVENVRQVAREAAEEEKEHVEKEKKKKLEMGVYFRKELEEKNKKEKERADQRKRREEREYADATNEMKCIEQKTLEMKLKKKEELRQQMLKLLEVERQKKVILETEEQELDDVVRAYRAAKERIDCRKKLREKEIRDEAIEIRTKMAEKAKAEQNEQLEEEKRERLFQKAVKECDELAIQKDAEKAQRLAQEASDKTENYKEHLKKEAQRLKTEAELRKWEMLNRYKTTDAMDKFDKDAKMEYRKQILKYRADLLEQMAENEALKKKEEEIDRIITEAMSKTDDDKFFAYADEILAQERKTGRSTYPTEKAIVGYKRNFNILPRTDIKFESYKSSKERNAVDICKQHANEMLQKRKCKCHQLTK</sequence>
<organism evidence="2 3">
    <name type="scientific">Diabrotica balteata</name>
    <name type="common">Banded cucumber beetle</name>
    <dbReference type="NCBI Taxonomy" id="107213"/>
    <lineage>
        <taxon>Eukaryota</taxon>
        <taxon>Metazoa</taxon>
        <taxon>Ecdysozoa</taxon>
        <taxon>Arthropoda</taxon>
        <taxon>Hexapoda</taxon>
        <taxon>Insecta</taxon>
        <taxon>Pterygota</taxon>
        <taxon>Neoptera</taxon>
        <taxon>Endopterygota</taxon>
        <taxon>Coleoptera</taxon>
        <taxon>Polyphaga</taxon>
        <taxon>Cucujiformia</taxon>
        <taxon>Chrysomeloidea</taxon>
        <taxon>Chrysomelidae</taxon>
        <taxon>Galerucinae</taxon>
        <taxon>Diabroticina</taxon>
        <taxon>Diabroticites</taxon>
        <taxon>Diabrotica</taxon>
    </lineage>
</organism>
<evidence type="ECO:0000313" key="2">
    <source>
        <dbReference type="EMBL" id="CAG9833906.1"/>
    </source>
</evidence>
<dbReference type="OrthoDB" id="331765at2759"/>
<dbReference type="PANTHER" id="PTHR28663">
    <property type="entry name" value="COILED-COIL DOMAIN-CONTAINING PROTEIN 173"/>
    <property type="match status" value="1"/>
</dbReference>
<protein>
    <recommendedName>
        <fullName evidence="4">Trichohyalin-plectin-homology domain-containing protein</fullName>
    </recommendedName>
</protein>
<name>A0A9N9XCF7_DIABA</name>
<keyword evidence="3" id="KW-1185">Reference proteome</keyword>